<dbReference type="PANTHER" id="PTHR47778:SF2">
    <property type="entry name" value="GLYCOSYL TRANSFERASE FAMILY 1 DOMAIN-CONTAINING PROTEIN"/>
    <property type="match status" value="1"/>
</dbReference>
<feature type="region of interest" description="Disordered" evidence="2">
    <location>
        <begin position="98"/>
        <end position="122"/>
    </location>
</feature>
<evidence type="ECO:0000256" key="1">
    <source>
        <dbReference type="ARBA" id="ARBA00022676"/>
    </source>
</evidence>
<dbReference type="GO" id="GO:0016757">
    <property type="term" value="F:glycosyltransferase activity"/>
    <property type="evidence" value="ECO:0007669"/>
    <property type="project" value="UniProtKB-KW"/>
</dbReference>
<feature type="transmembrane region" description="Helical" evidence="3">
    <location>
        <begin position="66"/>
        <end position="83"/>
    </location>
</feature>
<evidence type="ECO:0000256" key="3">
    <source>
        <dbReference type="SAM" id="Phobius"/>
    </source>
</evidence>
<feature type="region of interest" description="Disordered" evidence="2">
    <location>
        <begin position="22"/>
        <end position="54"/>
    </location>
</feature>
<evidence type="ECO:0000259" key="4">
    <source>
        <dbReference type="Pfam" id="PF00534"/>
    </source>
</evidence>
<keyword evidence="3" id="KW-1133">Transmembrane helix</keyword>
<comment type="caution">
    <text evidence="5">The sequence shown here is derived from an EMBL/GenBank/DDBJ whole genome shotgun (WGS) entry which is preliminary data.</text>
</comment>
<dbReference type="CDD" id="cd03801">
    <property type="entry name" value="GT4_PimA-like"/>
    <property type="match status" value="1"/>
</dbReference>
<keyword evidence="1" id="KW-0808">Transferase</keyword>
<dbReference type="SUPFAM" id="SSF53756">
    <property type="entry name" value="UDP-Glycosyltransferase/glycogen phosphorylase"/>
    <property type="match status" value="1"/>
</dbReference>
<feature type="compositionally biased region" description="Basic residues" evidence="2">
    <location>
        <begin position="160"/>
        <end position="183"/>
    </location>
</feature>
<dbReference type="Pfam" id="PF16994">
    <property type="entry name" value="Glyco_trans_4_5"/>
    <property type="match status" value="1"/>
</dbReference>
<name>A0A445CIJ0_ARAHY</name>
<dbReference type="InterPro" id="IPR041693">
    <property type="entry name" value="Glyco_trans_4_5"/>
</dbReference>
<dbReference type="Gene3D" id="3.40.50.2000">
    <property type="entry name" value="Glycogen Phosphorylase B"/>
    <property type="match status" value="1"/>
</dbReference>
<evidence type="ECO:0000256" key="2">
    <source>
        <dbReference type="SAM" id="MobiDB-lite"/>
    </source>
</evidence>
<accession>A0A445CIJ0</accession>
<feature type="compositionally biased region" description="Polar residues" evidence="2">
    <location>
        <begin position="22"/>
        <end position="45"/>
    </location>
</feature>
<evidence type="ECO:0000313" key="5">
    <source>
        <dbReference type="EMBL" id="RYR50749.1"/>
    </source>
</evidence>
<evidence type="ECO:0000313" key="6">
    <source>
        <dbReference type="Proteomes" id="UP000289738"/>
    </source>
</evidence>
<proteinExistence type="predicted"/>
<organism evidence="5 6">
    <name type="scientific">Arachis hypogaea</name>
    <name type="common">Peanut</name>
    <dbReference type="NCBI Taxonomy" id="3818"/>
    <lineage>
        <taxon>Eukaryota</taxon>
        <taxon>Viridiplantae</taxon>
        <taxon>Streptophyta</taxon>
        <taxon>Embryophyta</taxon>
        <taxon>Tracheophyta</taxon>
        <taxon>Spermatophyta</taxon>
        <taxon>Magnoliopsida</taxon>
        <taxon>eudicotyledons</taxon>
        <taxon>Gunneridae</taxon>
        <taxon>Pentapetalae</taxon>
        <taxon>rosids</taxon>
        <taxon>fabids</taxon>
        <taxon>Fabales</taxon>
        <taxon>Fabaceae</taxon>
        <taxon>Papilionoideae</taxon>
        <taxon>50 kb inversion clade</taxon>
        <taxon>dalbergioids sensu lato</taxon>
        <taxon>Dalbergieae</taxon>
        <taxon>Pterocarpus clade</taxon>
        <taxon>Arachis</taxon>
    </lineage>
</organism>
<dbReference type="STRING" id="3818.A0A445CIJ0"/>
<dbReference type="AlphaFoldDB" id="A0A445CIJ0"/>
<sequence>MEEMNNRGEFVAKSSLRSAASFKSTLSGRSSPRNSPTFRRLNSSRTPRRDGRTSVGGALWLRSNRVLLWLLLITLWAYLGFFVQSRWAHSDKKEEFSGFGGRSHDIDSDAEQSQRRDLIATDNSISAMNETFRNEEWNDKSVNVALAKKEEGSAPSGRKTNSKKKSKRSARSSRGKARGRRKTKSEVENNDAEEQEAEIPNTNSTYGLLVGPFGSIEDRILEWSPEKRSGTCNRKGDFARLVWSRRFILIFHELSMTGAPLSMMELATELLSCGATVSAVVLSKKGGLMPELTRRRIKVLEDKADFSFKTAMKADLVIAGSAVCASWIEQYIEHFPAGASQVAWWIMENRREYFDRSKDVLNRVKMLVFLSESQSKQWQKWCEEESIKLRSHPELVPLSVNDELAFVAGLPSTLNTPSFSTEKMTEKRQLLRDLVRKEMGLTENDMLVISLSSINPGKGQLLLLESAISVIEEPRQLPDDKKMRKLNIREGLSTLARRRRIRKMLPPLKDGDAVLKGASKNSLNRKQVLSSNQGTMEQSLKVLIGSVGSKSNKADYVKGLLNFLQQHPNSSKSVLWTPATTRVASLYSAADVYVINAQGLGETFGRVTIEAMAFGLPVLGTDAGGTKEIVENNVTGLLHPIGHQGNQVLAQNLQFLLKNQLARKQMGIEGRKKVQSMYMKQHMYKKFVEFRGLAEAVALANPTYAVAIYNIIPGLTLLLAISFRLESGNLGTSAGKPRVLGTLDGIGGPMILTFYKGSGAVWSSMGYDNVVRTFERTTLCFHFQSPPSCSHGSSWLSQFGKDQLTKGSLQVEPLEIIATNDYDITDNLDKKENKFQFSKETRTQNQFDFSGLDNLAQLLLFKSNKKPICGCPKPLDPINNNAPSRASIYETLRISSGTFTTVCHVSRFKTTTSPSRQMNNSSSPPSTQVLGQVPASKNSSSTGLH</sequence>
<keyword evidence="3" id="KW-0812">Transmembrane</keyword>
<keyword evidence="1" id="KW-0328">Glycosyltransferase</keyword>
<dbReference type="InterPro" id="IPR001296">
    <property type="entry name" value="Glyco_trans_1"/>
</dbReference>
<keyword evidence="3" id="KW-0472">Membrane</keyword>
<keyword evidence="6" id="KW-1185">Reference proteome</keyword>
<feature type="region of interest" description="Disordered" evidence="2">
    <location>
        <begin position="147"/>
        <end position="205"/>
    </location>
</feature>
<feature type="compositionally biased region" description="Acidic residues" evidence="2">
    <location>
        <begin position="188"/>
        <end position="197"/>
    </location>
</feature>
<reference evidence="5 6" key="1">
    <citation type="submission" date="2019-01" db="EMBL/GenBank/DDBJ databases">
        <title>Sequencing of cultivated peanut Arachis hypogaea provides insights into genome evolution and oil improvement.</title>
        <authorList>
            <person name="Chen X."/>
        </authorList>
    </citation>
    <scope>NUCLEOTIDE SEQUENCE [LARGE SCALE GENOMIC DNA]</scope>
    <source>
        <strain evidence="6">cv. Fuhuasheng</strain>
        <tissue evidence="5">Leaves</tissue>
    </source>
</reference>
<protein>
    <recommendedName>
        <fullName evidence="4">Glycosyl transferase family 1 domain-containing protein</fullName>
    </recommendedName>
</protein>
<dbReference type="Proteomes" id="UP000289738">
    <property type="component" value="Chromosome A07"/>
</dbReference>
<dbReference type="PANTHER" id="PTHR47778">
    <property type="entry name" value="BNAA05G14870D PROTEIN"/>
    <property type="match status" value="1"/>
</dbReference>
<dbReference type="EMBL" id="SDMP01000007">
    <property type="protein sequence ID" value="RYR50749.1"/>
    <property type="molecule type" value="Genomic_DNA"/>
</dbReference>
<feature type="compositionally biased region" description="Basic and acidic residues" evidence="2">
    <location>
        <begin position="98"/>
        <end position="119"/>
    </location>
</feature>
<gene>
    <name evidence="5" type="ORF">Ahy_A07g037369</name>
</gene>
<feature type="domain" description="Glycosyl transferase family 1" evidence="4">
    <location>
        <begin position="571"/>
        <end position="672"/>
    </location>
</feature>
<feature type="region of interest" description="Disordered" evidence="2">
    <location>
        <begin position="910"/>
        <end position="945"/>
    </location>
</feature>
<dbReference type="Pfam" id="PF00534">
    <property type="entry name" value="Glycos_transf_1"/>
    <property type="match status" value="1"/>
</dbReference>